<evidence type="ECO:0000313" key="3">
    <source>
        <dbReference type="Proteomes" id="UP000246464"/>
    </source>
</evidence>
<evidence type="ECO:0000256" key="1">
    <source>
        <dbReference type="SAM" id="MobiDB-lite"/>
    </source>
</evidence>
<feature type="compositionally biased region" description="Basic and acidic residues" evidence="1">
    <location>
        <begin position="24"/>
        <end position="43"/>
    </location>
</feature>
<dbReference type="EMBL" id="CP026244">
    <property type="protein sequence ID" value="AWO97557.1"/>
    <property type="molecule type" value="Genomic_DNA"/>
</dbReference>
<dbReference type="AlphaFoldDB" id="A0A2U9B119"/>
<protein>
    <submittedName>
        <fullName evidence="2">Uncharacterized protein</fullName>
    </submittedName>
</protein>
<keyword evidence="3" id="KW-1185">Reference proteome</keyword>
<name>A0A2U9B119_SCOMX</name>
<reference evidence="2 3" key="1">
    <citation type="submission" date="2017-12" db="EMBL/GenBank/DDBJ databases">
        <title>Integrating genomic resources of turbot (Scophthalmus maximus) in depth evaluation of genetic and physical mapping variation across individuals.</title>
        <authorList>
            <person name="Martinez P."/>
        </authorList>
    </citation>
    <scope>NUCLEOTIDE SEQUENCE [LARGE SCALE GENOMIC DNA]</scope>
</reference>
<evidence type="ECO:0000313" key="2">
    <source>
        <dbReference type="EMBL" id="AWO97557.1"/>
    </source>
</evidence>
<dbReference type="Proteomes" id="UP000246464">
    <property type="component" value="Chromosome 2"/>
</dbReference>
<feature type="region of interest" description="Disordered" evidence="1">
    <location>
        <begin position="24"/>
        <end position="64"/>
    </location>
</feature>
<organism evidence="2 3">
    <name type="scientific">Scophthalmus maximus</name>
    <name type="common">Turbot</name>
    <name type="synonym">Psetta maxima</name>
    <dbReference type="NCBI Taxonomy" id="52904"/>
    <lineage>
        <taxon>Eukaryota</taxon>
        <taxon>Metazoa</taxon>
        <taxon>Chordata</taxon>
        <taxon>Craniata</taxon>
        <taxon>Vertebrata</taxon>
        <taxon>Euteleostomi</taxon>
        <taxon>Actinopterygii</taxon>
        <taxon>Neopterygii</taxon>
        <taxon>Teleostei</taxon>
        <taxon>Neoteleostei</taxon>
        <taxon>Acanthomorphata</taxon>
        <taxon>Carangaria</taxon>
        <taxon>Pleuronectiformes</taxon>
        <taxon>Pleuronectoidei</taxon>
        <taxon>Scophthalmidae</taxon>
        <taxon>Scophthalmus</taxon>
    </lineage>
</organism>
<gene>
    <name evidence="2" type="ORF">SMAX5B_001429</name>
</gene>
<proteinExistence type="predicted"/>
<sequence>MVLNSWAAVRTRVEGAELATKQIDRGSRRAESFRRQPDRERAEAAITHVCPDQDSSIRSVKDTS</sequence>
<accession>A0A2U9B119</accession>